<protein>
    <submittedName>
        <fullName evidence="6">Oxygen-independent coproporphyrinogen III oxidase</fullName>
    </submittedName>
</protein>
<keyword evidence="1" id="KW-0949">S-adenosyl-L-methionine</keyword>
<dbReference type="InterPro" id="IPR007197">
    <property type="entry name" value="rSAM"/>
</dbReference>
<dbReference type="SFLD" id="SFLDF00310">
    <property type="entry name" value="oxygen-independent_coproporphy"/>
    <property type="match status" value="1"/>
</dbReference>
<dbReference type="AlphaFoldDB" id="R5ZZW4"/>
<dbReference type="Proteomes" id="UP000018175">
    <property type="component" value="Unassembled WGS sequence"/>
</dbReference>
<keyword evidence="3" id="KW-0408">Iron</keyword>
<dbReference type="InterPro" id="IPR006638">
    <property type="entry name" value="Elp3/MiaA/NifB-like_rSAM"/>
</dbReference>
<dbReference type="PANTHER" id="PTHR13932:SF1">
    <property type="entry name" value="OXYGEN-INDEPENDENT COPROPORPHYRINOGEN-III OXIDASE-LIKE PROTEIN HEMZ"/>
    <property type="match status" value="1"/>
</dbReference>
<evidence type="ECO:0000256" key="2">
    <source>
        <dbReference type="ARBA" id="ARBA00022723"/>
    </source>
</evidence>
<name>R5ZZW4_9FIRM</name>
<evidence type="ECO:0000256" key="1">
    <source>
        <dbReference type="ARBA" id="ARBA00022691"/>
    </source>
</evidence>
<dbReference type="NCBIfam" id="TIGR03994">
    <property type="entry name" value="rSAM_HemZ"/>
    <property type="match status" value="1"/>
</dbReference>
<organism evidence="6 7">
    <name type="scientific">Lachnospira eligens CAG:72</name>
    <dbReference type="NCBI Taxonomy" id="1263077"/>
    <lineage>
        <taxon>Bacteria</taxon>
        <taxon>Bacillati</taxon>
        <taxon>Bacillota</taxon>
        <taxon>Clostridia</taxon>
        <taxon>Lachnospirales</taxon>
        <taxon>Lachnospiraceae</taxon>
        <taxon>Lachnospira</taxon>
    </lineage>
</organism>
<evidence type="ECO:0000256" key="4">
    <source>
        <dbReference type="ARBA" id="ARBA00023014"/>
    </source>
</evidence>
<dbReference type="GO" id="GO:0051539">
    <property type="term" value="F:4 iron, 4 sulfur cluster binding"/>
    <property type="evidence" value="ECO:0007669"/>
    <property type="project" value="TreeGrafter"/>
</dbReference>
<dbReference type="InterPro" id="IPR058240">
    <property type="entry name" value="rSAM_sf"/>
</dbReference>
<dbReference type="GO" id="GO:0003824">
    <property type="term" value="F:catalytic activity"/>
    <property type="evidence" value="ECO:0007669"/>
    <property type="project" value="InterPro"/>
</dbReference>
<evidence type="ECO:0000313" key="6">
    <source>
        <dbReference type="EMBL" id="CDA41989.1"/>
    </source>
</evidence>
<evidence type="ECO:0000313" key="7">
    <source>
        <dbReference type="Proteomes" id="UP000018175"/>
    </source>
</evidence>
<dbReference type="Gene3D" id="3.20.20.70">
    <property type="entry name" value="Aldolase class I"/>
    <property type="match status" value="1"/>
</dbReference>
<dbReference type="CDD" id="cd01335">
    <property type="entry name" value="Radical_SAM"/>
    <property type="match status" value="1"/>
</dbReference>
<keyword evidence="2" id="KW-0479">Metal-binding</keyword>
<dbReference type="GO" id="GO:0046872">
    <property type="term" value="F:metal ion binding"/>
    <property type="evidence" value="ECO:0007669"/>
    <property type="project" value="UniProtKB-KW"/>
</dbReference>
<dbReference type="SMART" id="SM00729">
    <property type="entry name" value="Elp3"/>
    <property type="match status" value="1"/>
</dbReference>
<comment type="caution">
    <text evidence="6">The sequence shown here is derived from an EMBL/GenBank/DDBJ whole genome shotgun (WGS) entry which is preliminary data.</text>
</comment>
<dbReference type="PANTHER" id="PTHR13932">
    <property type="entry name" value="COPROPORPHYRINIGEN III OXIDASE"/>
    <property type="match status" value="1"/>
</dbReference>
<dbReference type="PROSITE" id="PS51918">
    <property type="entry name" value="RADICAL_SAM"/>
    <property type="match status" value="1"/>
</dbReference>
<dbReference type="SFLD" id="SFLDG01065">
    <property type="entry name" value="anaerobic_coproporphyrinogen-I"/>
    <property type="match status" value="1"/>
</dbReference>
<keyword evidence="4" id="KW-0411">Iron-sulfur</keyword>
<dbReference type="InterPro" id="IPR023995">
    <property type="entry name" value="HemZ"/>
</dbReference>
<dbReference type="InterPro" id="IPR013785">
    <property type="entry name" value="Aldolase_TIM"/>
</dbReference>
<evidence type="ECO:0000256" key="3">
    <source>
        <dbReference type="ARBA" id="ARBA00023004"/>
    </source>
</evidence>
<dbReference type="GO" id="GO:0006779">
    <property type="term" value="P:porphyrin-containing compound biosynthetic process"/>
    <property type="evidence" value="ECO:0007669"/>
    <property type="project" value="TreeGrafter"/>
</dbReference>
<evidence type="ECO:0000259" key="5">
    <source>
        <dbReference type="PROSITE" id="PS51918"/>
    </source>
</evidence>
<proteinExistence type="predicted"/>
<sequence>MDMKSRTIRLCDVMFASEKEATMIYIKIDNDVFYDDAVVLVRSFYPRTEVMALKADSKPEEKDEILSIEVPDVTGLDKKNAHEVFKDSLYKKLSEKTGKKLPWGYLTGVRPSKIAYTMLEEGATKEQIKKHFMDKHYASEEKAELALTVARKELDILTDMDYKTGYSLYIGIPFCPSICLYCSFSSYALGAYKDYVDNYVDALIKEIRFVAESMKGRRLDTVYMGGGTPTTLSAEQLDKVLTVVEEAFDLSRCRELTVEAGRPDSVTPDKFKVLKAHNVGRISINPQTMNQKTLDLIGRKHTVEDIKNAYAMAREAGLDNINMDMILGLPGEGVDEVYHTLNEIKAMRPESLTVHSLAIKRASRLNILRQQYTELSIKNTDSIIAMTEQTARDLNMQPYYMYRQKNMAGNFENVGYAVAGLECIYNILIMEEKQTIIACGAGASTKVVFHNEGDENHSVRIERIENVKDVRSYVERIDEMIERKRKFFGENEF</sequence>
<reference evidence="6" key="1">
    <citation type="submission" date="2012-11" db="EMBL/GenBank/DDBJ databases">
        <title>Dependencies among metagenomic species, viruses, plasmids and units of genetic variation.</title>
        <authorList>
            <person name="Nielsen H.B."/>
            <person name="Almeida M."/>
            <person name="Juncker A.S."/>
            <person name="Rasmussen S."/>
            <person name="Li J."/>
            <person name="Sunagawa S."/>
            <person name="Plichta D."/>
            <person name="Gautier L."/>
            <person name="Le Chatelier E."/>
            <person name="Peletier E."/>
            <person name="Bonde I."/>
            <person name="Nielsen T."/>
            <person name="Manichanh C."/>
            <person name="Arumugam M."/>
            <person name="Batto J."/>
            <person name="Santos M.B.Q.D."/>
            <person name="Blom N."/>
            <person name="Borruel N."/>
            <person name="Burgdorf K.S."/>
            <person name="Boumezbeur F."/>
            <person name="Casellas F."/>
            <person name="Dore J."/>
            <person name="Guarner F."/>
            <person name="Hansen T."/>
            <person name="Hildebrand F."/>
            <person name="Kaas R.S."/>
            <person name="Kennedy S."/>
            <person name="Kristiansen K."/>
            <person name="Kultima J.R."/>
            <person name="Leonard P."/>
            <person name="Levenez F."/>
            <person name="Lund O."/>
            <person name="Moumen B."/>
            <person name="Le Paslier D."/>
            <person name="Pons N."/>
            <person name="Pedersen O."/>
            <person name="Prifti E."/>
            <person name="Qin J."/>
            <person name="Raes J."/>
            <person name="Tap J."/>
            <person name="Tims S."/>
            <person name="Ussery D.W."/>
            <person name="Yamada T."/>
            <person name="MetaHit consortium"/>
            <person name="Renault P."/>
            <person name="Sicheritz-Ponten T."/>
            <person name="Bork P."/>
            <person name="Wang J."/>
            <person name="Brunak S."/>
            <person name="Ehrlich S.D."/>
        </authorList>
    </citation>
    <scope>NUCLEOTIDE SEQUENCE [LARGE SCALE GENOMIC DNA]</scope>
</reference>
<accession>R5ZZW4</accession>
<dbReference type="EMBL" id="CBBU010000171">
    <property type="protein sequence ID" value="CDA41989.1"/>
    <property type="molecule type" value="Genomic_DNA"/>
</dbReference>
<dbReference type="InterPro" id="IPR034505">
    <property type="entry name" value="Coproporphyrinogen-III_oxidase"/>
</dbReference>
<dbReference type="Pfam" id="PF04055">
    <property type="entry name" value="Radical_SAM"/>
    <property type="match status" value="1"/>
</dbReference>
<dbReference type="SFLD" id="SFLDS00029">
    <property type="entry name" value="Radical_SAM"/>
    <property type="match status" value="1"/>
</dbReference>
<dbReference type="SUPFAM" id="SSF102114">
    <property type="entry name" value="Radical SAM enzymes"/>
    <property type="match status" value="1"/>
</dbReference>
<dbReference type="SFLD" id="SFLDG01082">
    <property type="entry name" value="B12-binding_domain_containing"/>
    <property type="match status" value="1"/>
</dbReference>
<dbReference type="GO" id="GO:0005737">
    <property type="term" value="C:cytoplasm"/>
    <property type="evidence" value="ECO:0007669"/>
    <property type="project" value="TreeGrafter"/>
</dbReference>
<gene>
    <name evidence="6" type="ORF">BN765_00943</name>
</gene>
<feature type="domain" description="Radical SAM core" evidence="5">
    <location>
        <begin position="160"/>
        <end position="397"/>
    </location>
</feature>